<comment type="similarity">
    <text evidence="3">Belongs to the aldehyde dehydrogenase family.</text>
</comment>
<organism evidence="5 6">
    <name type="scientific">Paraburkholderia strydomiana</name>
    <dbReference type="NCBI Taxonomy" id="1245417"/>
    <lineage>
        <taxon>Bacteria</taxon>
        <taxon>Pseudomonadati</taxon>
        <taxon>Pseudomonadota</taxon>
        <taxon>Betaproteobacteria</taxon>
        <taxon>Burkholderiales</taxon>
        <taxon>Burkholderiaceae</taxon>
        <taxon>Paraburkholderia</taxon>
    </lineage>
</organism>
<dbReference type="PROSITE" id="PS00070">
    <property type="entry name" value="ALDEHYDE_DEHYDR_CYS"/>
    <property type="match status" value="1"/>
</dbReference>
<evidence type="ECO:0000313" key="5">
    <source>
        <dbReference type="EMBL" id="MFM0717587.1"/>
    </source>
</evidence>
<accession>A0ABW9EF69</accession>
<dbReference type="InterPro" id="IPR016163">
    <property type="entry name" value="Ald_DH_C"/>
</dbReference>
<feature type="active site" evidence="2">
    <location>
        <position position="250"/>
    </location>
</feature>
<proteinExistence type="inferred from homology"/>
<dbReference type="InterPro" id="IPR016161">
    <property type="entry name" value="Ald_DH/histidinol_DH"/>
</dbReference>
<keyword evidence="6" id="KW-1185">Reference proteome</keyword>
<dbReference type="Gene3D" id="3.40.605.10">
    <property type="entry name" value="Aldehyde Dehydrogenase, Chain A, domain 1"/>
    <property type="match status" value="1"/>
</dbReference>
<evidence type="ECO:0000259" key="4">
    <source>
        <dbReference type="Pfam" id="PF00171"/>
    </source>
</evidence>
<dbReference type="Gene3D" id="3.40.309.10">
    <property type="entry name" value="Aldehyde Dehydrogenase, Chain A, domain 2"/>
    <property type="match status" value="1"/>
</dbReference>
<comment type="caution">
    <text evidence="5">The sequence shown here is derived from an EMBL/GenBank/DDBJ whole genome shotgun (WGS) entry which is preliminary data.</text>
</comment>
<evidence type="ECO:0000256" key="2">
    <source>
        <dbReference type="PROSITE-ProRule" id="PRU10007"/>
    </source>
</evidence>
<dbReference type="Pfam" id="PF00171">
    <property type="entry name" value="Aldedh"/>
    <property type="match status" value="1"/>
</dbReference>
<reference evidence="5 6" key="1">
    <citation type="journal article" date="2024" name="Chem. Sci.">
        <title>Discovery of megapolipeptins by genome mining of a Burkholderiales bacteria collection.</title>
        <authorList>
            <person name="Paulo B.S."/>
            <person name="Recchia M.J.J."/>
            <person name="Lee S."/>
            <person name="Fergusson C.H."/>
            <person name="Romanowski S.B."/>
            <person name="Hernandez A."/>
            <person name="Krull N."/>
            <person name="Liu D.Y."/>
            <person name="Cavanagh H."/>
            <person name="Bos A."/>
            <person name="Gray C.A."/>
            <person name="Murphy B.T."/>
            <person name="Linington R.G."/>
            <person name="Eustaquio A.S."/>
        </authorList>
    </citation>
    <scope>NUCLEOTIDE SEQUENCE [LARGE SCALE GENOMIC DNA]</scope>
    <source>
        <strain evidence="5 6">RL17-350-BIC-E</strain>
    </source>
</reference>
<dbReference type="CDD" id="cd07114">
    <property type="entry name" value="ALDH_DhaS"/>
    <property type="match status" value="1"/>
</dbReference>
<evidence type="ECO:0000313" key="6">
    <source>
        <dbReference type="Proteomes" id="UP001629392"/>
    </source>
</evidence>
<protein>
    <submittedName>
        <fullName evidence="5">Aldehyde dehydrogenase</fullName>
    </submittedName>
</protein>
<dbReference type="InterPro" id="IPR016160">
    <property type="entry name" value="Ald_DH_CS_CYS"/>
</dbReference>
<gene>
    <name evidence="5" type="ORF">PQQ73_14715</name>
</gene>
<dbReference type="RefSeq" id="WP_408153432.1">
    <property type="nucleotide sequence ID" value="NZ_JAQQCL010000009.1"/>
</dbReference>
<dbReference type="InterPro" id="IPR016162">
    <property type="entry name" value="Ald_DH_N"/>
</dbReference>
<evidence type="ECO:0000256" key="1">
    <source>
        <dbReference type="ARBA" id="ARBA00023002"/>
    </source>
</evidence>
<dbReference type="PROSITE" id="PS00687">
    <property type="entry name" value="ALDEHYDE_DEHYDR_GLU"/>
    <property type="match status" value="1"/>
</dbReference>
<dbReference type="InterPro" id="IPR029510">
    <property type="entry name" value="Ald_DH_CS_GLU"/>
</dbReference>
<dbReference type="InterPro" id="IPR015590">
    <property type="entry name" value="Aldehyde_DH_dom"/>
</dbReference>
<dbReference type="PANTHER" id="PTHR11699">
    <property type="entry name" value="ALDEHYDE DEHYDROGENASE-RELATED"/>
    <property type="match status" value="1"/>
</dbReference>
<sequence length="493" mass="52842">MKSFEMRIGAMWRGASNGETFESTDPYTAQPWASFPRGTAQDVDAAVNAAHAAFENGPWTRMTASARGLLLHRLGDAIAANAAQLADMEVKDNGKLRAEMLAQMEYLPQWFYYYAGLADKVEGAVTPIDRPGMMHYVTYEPLGVVAAIAPWNSPLLLAAWKIAPALAAGNTVVIKPSEFSSASTLEFARLCEDVGFPPGVVNVVTGFGNEVGQPLVVHPLVARVAFTGSDSGGRAVALNAAETFKRVSLELGGKSANIVFDDAHLDDAVKGVVSGIFAATGQTCMAGSRLLVQSSIHDEFVARLTEFVKTARLGDPSDPATHIGPVSTQPQLDKTLSYIAIAKAEGAHCRLGGERSRRPGCEQGLFVEPTIFTGVRNDMRIAREEVFGPVLAVIPFDTEDEAVAIANDNPYGLAAGVWTQNLQRAITLPRRLHVGTVWVNAYRVVSYMAPFGGVKASGMGRENGVRAIHEYLEARSVFINPVPGIANPFVLSR</sequence>
<dbReference type="Proteomes" id="UP001629392">
    <property type="component" value="Unassembled WGS sequence"/>
</dbReference>
<dbReference type="SUPFAM" id="SSF53720">
    <property type="entry name" value="ALDH-like"/>
    <property type="match status" value="1"/>
</dbReference>
<name>A0ABW9EF69_9BURK</name>
<feature type="domain" description="Aldehyde dehydrogenase" evidence="4">
    <location>
        <begin position="13"/>
        <end position="477"/>
    </location>
</feature>
<dbReference type="EMBL" id="JAQQCL010000009">
    <property type="protein sequence ID" value="MFM0717587.1"/>
    <property type="molecule type" value="Genomic_DNA"/>
</dbReference>
<evidence type="ECO:0000256" key="3">
    <source>
        <dbReference type="RuleBase" id="RU003345"/>
    </source>
</evidence>
<keyword evidence="1 3" id="KW-0560">Oxidoreductase</keyword>